<gene>
    <name evidence="2" type="ORF">QM481_05210</name>
</gene>
<sequence length="156" mass="17714">MITKIIIFITLLAYAILASQAFMYILSLKQVQLSLNASSYIELRKLTDTFMRANFKYVIYIAFFANLLLVFSTIKTPKSLLFVSATVGMIALVIDIMLTLKGSLPINDIINSWSSNHFPTDWTTYRDSWFTIFQYRQIANILGFLSLLTAAVFGAK</sequence>
<keyword evidence="1" id="KW-0812">Transmembrane</keyword>
<evidence type="ECO:0008006" key="4">
    <source>
        <dbReference type="Google" id="ProtNLM"/>
    </source>
</evidence>
<reference evidence="2 3" key="1">
    <citation type="submission" date="2023-05" db="EMBL/GenBank/DDBJ databases">
        <title>Novel species of genus Flectobacillus isolated from stream in China.</title>
        <authorList>
            <person name="Lu H."/>
        </authorList>
    </citation>
    <scope>NUCLEOTIDE SEQUENCE [LARGE SCALE GENOMIC DNA]</scope>
    <source>
        <strain evidence="2 3">LFS242W</strain>
    </source>
</reference>
<proteinExistence type="predicted"/>
<feature type="transmembrane region" description="Helical" evidence="1">
    <location>
        <begin position="54"/>
        <end position="74"/>
    </location>
</feature>
<dbReference type="EMBL" id="JASHIE010000003">
    <property type="protein sequence ID" value="MDI9873913.1"/>
    <property type="molecule type" value="Genomic_DNA"/>
</dbReference>
<evidence type="ECO:0000313" key="3">
    <source>
        <dbReference type="Proteomes" id="UP001225761"/>
    </source>
</evidence>
<dbReference type="RefSeq" id="WP_283380912.1">
    <property type="nucleotide sequence ID" value="NZ_JASHIE010000003.1"/>
</dbReference>
<evidence type="ECO:0000256" key="1">
    <source>
        <dbReference type="SAM" id="Phobius"/>
    </source>
</evidence>
<keyword evidence="3" id="KW-1185">Reference proteome</keyword>
<feature type="transmembrane region" description="Helical" evidence="1">
    <location>
        <begin position="138"/>
        <end position="155"/>
    </location>
</feature>
<name>A0ABT6YYL7_9BACT</name>
<keyword evidence="1" id="KW-0472">Membrane</keyword>
<evidence type="ECO:0000313" key="2">
    <source>
        <dbReference type="EMBL" id="MDI9873913.1"/>
    </source>
</evidence>
<accession>A0ABT6YYL7</accession>
<feature type="transmembrane region" description="Helical" evidence="1">
    <location>
        <begin position="6"/>
        <end position="26"/>
    </location>
</feature>
<keyword evidence="1" id="KW-1133">Transmembrane helix</keyword>
<comment type="caution">
    <text evidence="2">The sequence shown here is derived from an EMBL/GenBank/DDBJ whole genome shotgun (WGS) entry which is preliminary data.</text>
</comment>
<feature type="transmembrane region" description="Helical" evidence="1">
    <location>
        <begin position="80"/>
        <end position="100"/>
    </location>
</feature>
<dbReference type="Proteomes" id="UP001225761">
    <property type="component" value="Unassembled WGS sequence"/>
</dbReference>
<protein>
    <recommendedName>
        <fullName evidence="4">DUF1772 domain-containing protein</fullName>
    </recommendedName>
</protein>
<organism evidence="2 3">
    <name type="scientific">Flectobacillus rivi</name>
    <dbReference type="NCBI Taxonomy" id="2984209"/>
    <lineage>
        <taxon>Bacteria</taxon>
        <taxon>Pseudomonadati</taxon>
        <taxon>Bacteroidota</taxon>
        <taxon>Cytophagia</taxon>
        <taxon>Cytophagales</taxon>
        <taxon>Flectobacillaceae</taxon>
        <taxon>Flectobacillus</taxon>
    </lineage>
</organism>